<comment type="caution">
    <text evidence="3">The sequence shown here is derived from an EMBL/GenBank/DDBJ whole genome shotgun (WGS) entry which is preliminary data.</text>
</comment>
<feature type="transmembrane region" description="Helical" evidence="2">
    <location>
        <begin position="91"/>
        <end position="113"/>
    </location>
</feature>
<evidence type="ECO:0000313" key="3">
    <source>
        <dbReference type="EMBL" id="KAK8532429.1"/>
    </source>
</evidence>
<dbReference type="Proteomes" id="UP001472677">
    <property type="component" value="Unassembled WGS sequence"/>
</dbReference>
<keyword evidence="2" id="KW-1133">Transmembrane helix</keyword>
<feature type="transmembrane region" description="Helical" evidence="2">
    <location>
        <begin position="125"/>
        <end position="144"/>
    </location>
</feature>
<gene>
    <name evidence="3" type="ORF">V6N12_053872</name>
</gene>
<keyword evidence="2" id="KW-0812">Transmembrane</keyword>
<accession>A0ABR2D8V2</accession>
<reference evidence="3 4" key="1">
    <citation type="journal article" date="2024" name="G3 (Bethesda)">
        <title>Genome assembly of Hibiscus sabdariffa L. provides insights into metabolisms of medicinal natural products.</title>
        <authorList>
            <person name="Kim T."/>
        </authorList>
    </citation>
    <scope>NUCLEOTIDE SEQUENCE [LARGE SCALE GENOMIC DNA]</scope>
    <source>
        <strain evidence="3">TK-2024</strain>
        <tissue evidence="3">Old leaves</tissue>
    </source>
</reference>
<dbReference type="PANTHER" id="PTHR36760">
    <property type="entry name" value="ACIDIC LEUCINE-RICH NUCLEAR PHOSPHOPROTEIN 32 FAMILY B PROTEIN"/>
    <property type="match status" value="1"/>
</dbReference>
<feature type="region of interest" description="Disordered" evidence="1">
    <location>
        <begin position="354"/>
        <end position="377"/>
    </location>
</feature>
<keyword evidence="2" id="KW-0472">Membrane</keyword>
<name>A0ABR2D8V2_9ROSI</name>
<dbReference type="PANTHER" id="PTHR36760:SF1">
    <property type="entry name" value="ACIDIC LEUCINE-RICH NUCLEAR PHOSPHOPROTEIN 32 FAMILY B PROTEIN"/>
    <property type="match status" value="1"/>
</dbReference>
<dbReference type="EMBL" id="JBBPBM010000034">
    <property type="protein sequence ID" value="KAK8532429.1"/>
    <property type="molecule type" value="Genomic_DNA"/>
</dbReference>
<evidence type="ECO:0000256" key="2">
    <source>
        <dbReference type="SAM" id="Phobius"/>
    </source>
</evidence>
<sequence length="438" mass="48973">MAGGYRHEKVSKVAFVSRQLHLKSPSFPFIHAALTPQFPCTWAAICLTRSNETNPDFFVFLLASFRRKKMTQFSLASTSVAKNKIQFSSLLLSNFMLFCSYVLSNPLYFSYFIFFSPYLFKVFSFLSPLFVTTSLLVLVLFTVLRSEVVDDESDGLPCLEELEAYKIVFETSTIVEIRENPDEVLEMEAIVECLQAVDELDDASVHNPETLTSGAFDEESAEVSRPETVQVNAVVKIFEEFLQEKDEESQAMGSKISDPEATAGTENGKELEGKSMVNSQRVKATYVDNYIDNETMGLSFGNLGSMRKEKEWKRTLACKLFEERHNVTAAAAADGGGEGMDLLWETYESTDSNKSKLKSVGSKKGKKGGNGVEYNDDDDYDEESDGQLCCLQALKFSTGKMNLGMGMGRPNFTKISKALKGFGWLHHVTTKHAKKGYY</sequence>
<protein>
    <submittedName>
        <fullName evidence="3">Uncharacterized protein</fullName>
    </submittedName>
</protein>
<evidence type="ECO:0000313" key="4">
    <source>
        <dbReference type="Proteomes" id="UP001472677"/>
    </source>
</evidence>
<proteinExistence type="predicted"/>
<keyword evidence="4" id="KW-1185">Reference proteome</keyword>
<feature type="compositionally biased region" description="Basic residues" evidence="1">
    <location>
        <begin position="355"/>
        <end position="367"/>
    </location>
</feature>
<evidence type="ECO:0000256" key="1">
    <source>
        <dbReference type="SAM" id="MobiDB-lite"/>
    </source>
</evidence>
<feature type="region of interest" description="Disordered" evidence="1">
    <location>
        <begin position="245"/>
        <end position="275"/>
    </location>
</feature>
<organism evidence="3 4">
    <name type="scientific">Hibiscus sabdariffa</name>
    <name type="common">roselle</name>
    <dbReference type="NCBI Taxonomy" id="183260"/>
    <lineage>
        <taxon>Eukaryota</taxon>
        <taxon>Viridiplantae</taxon>
        <taxon>Streptophyta</taxon>
        <taxon>Embryophyta</taxon>
        <taxon>Tracheophyta</taxon>
        <taxon>Spermatophyta</taxon>
        <taxon>Magnoliopsida</taxon>
        <taxon>eudicotyledons</taxon>
        <taxon>Gunneridae</taxon>
        <taxon>Pentapetalae</taxon>
        <taxon>rosids</taxon>
        <taxon>malvids</taxon>
        <taxon>Malvales</taxon>
        <taxon>Malvaceae</taxon>
        <taxon>Malvoideae</taxon>
        <taxon>Hibiscus</taxon>
    </lineage>
</organism>